<organism evidence="2 3">
    <name type="scientific">Gossypium arboreum</name>
    <name type="common">Tree cotton</name>
    <name type="synonym">Gossypium nanking</name>
    <dbReference type="NCBI Taxonomy" id="29729"/>
    <lineage>
        <taxon>Eukaryota</taxon>
        <taxon>Viridiplantae</taxon>
        <taxon>Streptophyta</taxon>
        <taxon>Embryophyta</taxon>
        <taxon>Tracheophyta</taxon>
        <taxon>Spermatophyta</taxon>
        <taxon>Magnoliopsida</taxon>
        <taxon>eudicotyledons</taxon>
        <taxon>Gunneridae</taxon>
        <taxon>Pentapetalae</taxon>
        <taxon>rosids</taxon>
        <taxon>malvids</taxon>
        <taxon>Malvales</taxon>
        <taxon>Malvaceae</taxon>
        <taxon>Malvoideae</taxon>
        <taxon>Gossypium</taxon>
    </lineage>
</organism>
<feature type="chain" id="PRO_5002059110" evidence="1">
    <location>
        <begin position="18"/>
        <end position="50"/>
    </location>
</feature>
<evidence type="ECO:0000313" key="3">
    <source>
        <dbReference type="Proteomes" id="UP000032142"/>
    </source>
</evidence>
<dbReference type="AlphaFoldDB" id="A0A0B0NX96"/>
<reference evidence="3" key="1">
    <citation type="submission" date="2014-09" db="EMBL/GenBank/DDBJ databases">
        <authorList>
            <person name="Mudge J."/>
            <person name="Ramaraj T."/>
            <person name="Lindquist I.E."/>
            <person name="Bharti A.K."/>
            <person name="Sundararajan A."/>
            <person name="Cameron C.T."/>
            <person name="Woodward J.E."/>
            <person name="May G.D."/>
            <person name="Brubaker C."/>
            <person name="Broadhvest J."/>
            <person name="Wilkins T.A."/>
        </authorList>
    </citation>
    <scope>NUCLEOTIDE SEQUENCE</scope>
    <source>
        <strain evidence="3">cv. AKA8401</strain>
    </source>
</reference>
<evidence type="ECO:0000313" key="2">
    <source>
        <dbReference type="EMBL" id="KHG17435.1"/>
    </source>
</evidence>
<gene>
    <name evidence="2" type="ORF">F383_06006</name>
</gene>
<sequence>MLPFILIAASFQGQLLSLQLEYQEMQGNVSFFLLLYLLYRPNIARAHKQI</sequence>
<keyword evidence="3" id="KW-1185">Reference proteome</keyword>
<dbReference type="Proteomes" id="UP000032142">
    <property type="component" value="Unassembled WGS sequence"/>
</dbReference>
<evidence type="ECO:0000256" key="1">
    <source>
        <dbReference type="SAM" id="SignalP"/>
    </source>
</evidence>
<name>A0A0B0NX96_GOSAR</name>
<feature type="signal peptide" evidence="1">
    <location>
        <begin position="1"/>
        <end position="17"/>
    </location>
</feature>
<proteinExistence type="predicted"/>
<protein>
    <submittedName>
        <fullName evidence="2">Uncharacterized protein</fullName>
    </submittedName>
</protein>
<dbReference type="EMBL" id="KN408253">
    <property type="protein sequence ID" value="KHG17435.1"/>
    <property type="molecule type" value="Genomic_DNA"/>
</dbReference>
<keyword evidence="1" id="KW-0732">Signal</keyword>
<accession>A0A0B0NX96</accession>